<accession>A0A0L0FAZ2</accession>
<name>A0A0L0FAZ2_9EUKA</name>
<dbReference type="SUPFAM" id="SSF50494">
    <property type="entry name" value="Trypsin-like serine proteases"/>
    <property type="match status" value="1"/>
</dbReference>
<evidence type="ECO:0000313" key="2">
    <source>
        <dbReference type="EMBL" id="KNC73914.1"/>
    </source>
</evidence>
<dbReference type="AlphaFoldDB" id="A0A0L0FAZ2"/>
<dbReference type="Gene3D" id="2.40.10.10">
    <property type="entry name" value="Trypsin-like serine proteases"/>
    <property type="match status" value="1"/>
</dbReference>
<keyword evidence="3" id="KW-1185">Reference proteome</keyword>
<dbReference type="InterPro" id="IPR043504">
    <property type="entry name" value="Peptidase_S1_PA_chymotrypsin"/>
</dbReference>
<feature type="compositionally biased region" description="Acidic residues" evidence="1">
    <location>
        <begin position="135"/>
        <end position="147"/>
    </location>
</feature>
<evidence type="ECO:0008006" key="4">
    <source>
        <dbReference type="Google" id="ProtNLM"/>
    </source>
</evidence>
<feature type="region of interest" description="Disordered" evidence="1">
    <location>
        <begin position="43"/>
        <end position="68"/>
    </location>
</feature>
<evidence type="ECO:0000313" key="3">
    <source>
        <dbReference type="Proteomes" id="UP000054560"/>
    </source>
</evidence>
<reference evidence="2 3" key="1">
    <citation type="submission" date="2011-02" db="EMBL/GenBank/DDBJ databases">
        <title>The Genome Sequence of Sphaeroforma arctica JP610.</title>
        <authorList>
            <consortium name="The Broad Institute Genome Sequencing Platform"/>
            <person name="Russ C."/>
            <person name="Cuomo C."/>
            <person name="Young S.K."/>
            <person name="Zeng Q."/>
            <person name="Gargeya S."/>
            <person name="Alvarado L."/>
            <person name="Berlin A."/>
            <person name="Chapman S.B."/>
            <person name="Chen Z."/>
            <person name="Freedman E."/>
            <person name="Gellesch M."/>
            <person name="Goldberg J."/>
            <person name="Griggs A."/>
            <person name="Gujja S."/>
            <person name="Heilman E."/>
            <person name="Heiman D."/>
            <person name="Howarth C."/>
            <person name="Mehta T."/>
            <person name="Neiman D."/>
            <person name="Pearson M."/>
            <person name="Roberts A."/>
            <person name="Saif S."/>
            <person name="Shea T."/>
            <person name="Shenoy N."/>
            <person name="Sisk P."/>
            <person name="Stolte C."/>
            <person name="Sykes S."/>
            <person name="White J."/>
            <person name="Yandava C."/>
            <person name="Burger G."/>
            <person name="Gray M.W."/>
            <person name="Holland P.W.H."/>
            <person name="King N."/>
            <person name="Lang F.B.F."/>
            <person name="Roger A.J."/>
            <person name="Ruiz-Trillo I."/>
            <person name="Haas B."/>
            <person name="Nusbaum C."/>
            <person name="Birren B."/>
        </authorList>
    </citation>
    <scope>NUCLEOTIDE SEQUENCE [LARGE SCALE GENOMIC DNA]</scope>
    <source>
        <strain evidence="2 3">JP610</strain>
    </source>
</reference>
<dbReference type="EMBL" id="KQ244989">
    <property type="protein sequence ID" value="KNC73914.1"/>
    <property type="molecule type" value="Genomic_DNA"/>
</dbReference>
<dbReference type="InterPro" id="IPR009003">
    <property type="entry name" value="Peptidase_S1_PA"/>
</dbReference>
<dbReference type="RefSeq" id="XP_014147816.1">
    <property type="nucleotide sequence ID" value="XM_014292341.1"/>
</dbReference>
<proteinExistence type="predicted"/>
<feature type="region of interest" description="Disordered" evidence="1">
    <location>
        <begin position="123"/>
        <end position="159"/>
    </location>
</feature>
<dbReference type="Proteomes" id="UP000054560">
    <property type="component" value="Unassembled WGS sequence"/>
</dbReference>
<feature type="non-terminal residue" evidence="2">
    <location>
        <position position="1"/>
    </location>
</feature>
<dbReference type="GeneID" id="25914032"/>
<organism evidence="2 3">
    <name type="scientific">Sphaeroforma arctica JP610</name>
    <dbReference type="NCBI Taxonomy" id="667725"/>
    <lineage>
        <taxon>Eukaryota</taxon>
        <taxon>Ichthyosporea</taxon>
        <taxon>Ichthyophonida</taxon>
        <taxon>Sphaeroforma</taxon>
    </lineage>
</organism>
<evidence type="ECO:0000256" key="1">
    <source>
        <dbReference type="SAM" id="MobiDB-lite"/>
    </source>
</evidence>
<dbReference type="STRING" id="667725.A0A0L0FAZ2"/>
<sequence length="251" mass="26668">WGDGCGRPNKYGVYTKVSFYVDWIQSTINKPVKLSSLNGQLSSYGQTSNPDTVPETPAESSYSDSEGLQGDVYASENIDAVLEVLGSTDMPMVVATYVPGVNESAAISDLSSEEESAILEEFFGNGTSGDRDMTSDDLESPDTEETEAPPNSNGELADQVGTDRDELTGQDTEDVLSSDEDRNVIAIGVIERPDWCGDGCLISKSSVPDVVSPGIYPLTSLGVKTNHTAYVGFTGPLGTGLILSRQPGMMK</sequence>
<gene>
    <name evidence="2" type="ORF">SARC_13528</name>
</gene>
<protein>
    <recommendedName>
        <fullName evidence="4">Peptidase S1 domain-containing protein</fullName>
    </recommendedName>
</protein>
<dbReference type="OrthoDB" id="93664at2759"/>